<gene>
    <name evidence="2" type="ORF">MB27_25480</name>
</gene>
<dbReference type="GO" id="GO:0016747">
    <property type="term" value="F:acyltransferase activity, transferring groups other than amino-acyl groups"/>
    <property type="evidence" value="ECO:0007669"/>
    <property type="project" value="InterPro"/>
</dbReference>
<protein>
    <submittedName>
        <fullName evidence="2">GCN5 family acetyltransferase</fullName>
    </submittedName>
</protein>
<dbReference type="RefSeq" id="WP_043528396.1">
    <property type="nucleotide sequence ID" value="NZ_BAABKU010000033.1"/>
</dbReference>
<dbReference type="PROSITE" id="PS51186">
    <property type="entry name" value="GNAT"/>
    <property type="match status" value="1"/>
</dbReference>
<dbReference type="Gene3D" id="3.40.630.30">
    <property type="match status" value="1"/>
</dbReference>
<keyword evidence="2" id="KW-0808">Transferase</keyword>
<dbReference type="InterPro" id="IPR051531">
    <property type="entry name" value="N-acetyltransferase"/>
</dbReference>
<dbReference type="OrthoDB" id="3533156at2"/>
<name>A0A0A6UG04_ACTUT</name>
<feature type="domain" description="N-acetyltransferase" evidence="1">
    <location>
        <begin position="9"/>
        <end position="174"/>
    </location>
</feature>
<evidence type="ECO:0000313" key="3">
    <source>
        <dbReference type="Proteomes" id="UP000054537"/>
    </source>
</evidence>
<dbReference type="EMBL" id="JRTT01000033">
    <property type="protein sequence ID" value="KHD74980.1"/>
    <property type="molecule type" value="Genomic_DNA"/>
</dbReference>
<dbReference type="SUPFAM" id="SSF55729">
    <property type="entry name" value="Acyl-CoA N-acyltransferases (Nat)"/>
    <property type="match status" value="1"/>
</dbReference>
<dbReference type="InterPro" id="IPR016181">
    <property type="entry name" value="Acyl_CoA_acyltransferase"/>
</dbReference>
<accession>A0A0A6UG04</accession>
<dbReference type="Proteomes" id="UP000054537">
    <property type="component" value="Unassembled WGS sequence"/>
</dbReference>
<keyword evidence="3" id="KW-1185">Reference proteome</keyword>
<dbReference type="PANTHER" id="PTHR43792:SF1">
    <property type="entry name" value="N-ACETYLTRANSFERASE DOMAIN-CONTAINING PROTEIN"/>
    <property type="match status" value="1"/>
</dbReference>
<evidence type="ECO:0000259" key="1">
    <source>
        <dbReference type="PROSITE" id="PS51186"/>
    </source>
</evidence>
<dbReference type="AlphaFoldDB" id="A0A0A6UG04"/>
<dbReference type="STRING" id="1869.MB27_25480"/>
<comment type="caution">
    <text evidence="2">The sequence shown here is derived from an EMBL/GenBank/DDBJ whole genome shotgun (WGS) entry which is preliminary data.</text>
</comment>
<proteinExistence type="predicted"/>
<dbReference type="Pfam" id="PF13302">
    <property type="entry name" value="Acetyltransf_3"/>
    <property type="match status" value="1"/>
</dbReference>
<sequence length="179" mass="20146">MRSLISPRLLLREWEEKDIDFLLDMYSRWEVARYLGPEPRALEGHDDAVATLSRWRSRQDDVHTIWAIQDRSTGHLLGTALLIPLLASGERLTPAEETEIGWHLHPKAWGRGYATEAANAVLAYAARSGIDPVLAVTRPENTASQAVCRRLGMRHAGQTGRYYNTTLELFTTAREPTAP</sequence>
<reference evidence="2 3" key="1">
    <citation type="submission" date="2014-10" db="EMBL/GenBank/DDBJ databases">
        <title>Draft genome sequence of Actinoplanes utahensis NRRL 12052.</title>
        <authorList>
            <person name="Velasco-Bucheli B."/>
            <person name="del Cerro C."/>
            <person name="Hormigo D."/>
            <person name="Garcia J.L."/>
            <person name="Acebal C."/>
            <person name="Arroyo M."/>
            <person name="de la Mata I."/>
        </authorList>
    </citation>
    <scope>NUCLEOTIDE SEQUENCE [LARGE SCALE GENOMIC DNA]</scope>
    <source>
        <strain evidence="2 3">NRRL 12052</strain>
    </source>
</reference>
<dbReference type="eggNOG" id="COG1670">
    <property type="taxonomic scope" value="Bacteria"/>
</dbReference>
<organism evidence="2 3">
    <name type="scientific">Actinoplanes utahensis</name>
    <dbReference type="NCBI Taxonomy" id="1869"/>
    <lineage>
        <taxon>Bacteria</taxon>
        <taxon>Bacillati</taxon>
        <taxon>Actinomycetota</taxon>
        <taxon>Actinomycetes</taxon>
        <taxon>Micromonosporales</taxon>
        <taxon>Micromonosporaceae</taxon>
        <taxon>Actinoplanes</taxon>
    </lineage>
</organism>
<dbReference type="InterPro" id="IPR000182">
    <property type="entry name" value="GNAT_dom"/>
</dbReference>
<dbReference type="PANTHER" id="PTHR43792">
    <property type="entry name" value="GNAT FAMILY, PUTATIVE (AFU_ORTHOLOGUE AFUA_3G00765)-RELATED-RELATED"/>
    <property type="match status" value="1"/>
</dbReference>
<evidence type="ECO:0000313" key="2">
    <source>
        <dbReference type="EMBL" id="KHD74980.1"/>
    </source>
</evidence>